<accession>A0A512DK48</accession>
<dbReference type="InterPro" id="IPR052910">
    <property type="entry name" value="ABC-Purine-Binding"/>
</dbReference>
<dbReference type="InterPro" id="IPR003760">
    <property type="entry name" value="PnrA-like"/>
</dbReference>
<evidence type="ECO:0000313" key="4">
    <source>
        <dbReference type="Proteomes" id="UP000321523"/>
    </source>
</evidence>
<evidence type="ECO:0000313" key="3">
    <source>
        <dbReference type="EMBL" id="GEO36805.1"/>
    </source>
</evidence>
<dbReference type="CDD" id="cd19963">
    <property type="entry name" value="PBP1_BMP-like"/>
    <property type="match status" value="1"/>
</dbReference>
<evidence type="ECO:0000259" key="2">
    <source>
        <dbReference type="Pfam" id="PF02608"/>
    </source>
</evidence>
<dbReference type="GO" id="GO:0005886">
    <property type="term" value="C:plasma membrane"/>
    <property type="evidence" value="ECO:0007669"/>
    <property type="project" value="InterPro"/>
</dbReference>
<organism evidence="3 4">
    <name type="scientific">Skermanella aerolata</name>
    <dbReference type="NCBI Taxonomy" id="393310"/>
    <lineage>
        <taxon>Bacteria</taxon>
        <taxon>Pseudomonadati</taxon>
        <taxon>Pseudomonadota</taxon>
        <taxon>Alphaproteobacteria</taxon>
        <taxon>Rhodospirillales</taxon>
        <taxon>Azospirillaceae</taxon>
        <taxon>Skermanella</taxon>
    </lineage>
</organism>
<dbReference type="Pfam" id="PF02608">
    <property type="entry name" value="Bmp"/>
    <property type="match status" value="1"/>
</dbReference>
<sequence>MMNRRQFGLSVAGTAAALTASPLGGTFGSKALAADKLKVGFVYVGPVSDHGYSYQHDLGRKHVAEVFADRVETTYVENVAEGPDAERVIQQLAQGGHGLIFTTSFGFMNPTLKVAQRFPKVKFEHATGYKRSTNVATYSGRFYEGRTVCGLIAGKLTKSNIIGYIGSFPIPEVVSGINAFTLALRSVNPQAQVRVVWVNSWYDPGKEAAAAKALIDQGADILAQHTDSPAPIQEAEARGIYAFGQSSDMSRFGPKAHLTSVVDDWNPYYEQRVKAALDGTWKAEDYWGGLATGTVFLPTFNDAIPADVKELGNKAIADIKSGALHPFTGPIKDQSGKVVIAEGKTATDPEILSMAYYVEGVQGTLPK</sequence>
<dbReference type="PANTHER" id="PTHR43208">
    <property type="entry name" value="ABC TRANSPORTER SUBSTRATE-BINDING PROTEIN"/>
    <property type="match status" value="1"/>
</dbReference>
<comment type="caution">
    <text evidence="3">The sequence shown here is derived from an EMBL/GenBank/DDBJ whole genome shotgun (WGS) entry which is preliminary data.</text>
</comment>
<name>A0A512DK48_9PROT</name>
<feature type="domain" description="ABC transporter substrate-binding protein PnrA-like" evidence="2">
    <location>
        <begin position="37"/>
        <end position="312"/>
    </location>
</feature>
<evidence type="ECO:0000256" key="1">
    <source>
        <dbReference type="ARBA" id="ARBA00022729"/>
    </source>
</evidence>
<dbReference type="PANTHER" id="PTHR43208:SF1">
    <property type="entry name" value="ABC TRANSPORTER SUBSTRATE-BINDING PROTEIN"/>
    <property type="match status" value="1"/>
</dbReference>
<dbReference type="PROSITE" id="PS51318">
    <property type="entry name" value="TAT"/>
    <property type="match status" value="1"/>
</dbReference>
<keyword evidence="1" id="KW-0732">Signal</keyword>
<protein>
    <submittedName>
        <fullName evidence="3">BMP family ABC transporter substrate-binding protein</fullName>
    </submittedName>
</protein>
<dbReference type="InterPro" id="IPR006311">
    <property type="entry name" value="TAT_signal"/>
</dbReference>
<dbReference type="AlphaFoldDB" id="A0A512DK48"/>
<dbReference type="Proteomes" id="UP000321523">
    <property type="component" value="Unassembled WGS sequence"/>
</dbReference>
<proteinExistence type="predicted"/>
<reference evidence="3 4" key="1">
    <citation type="submission" date="2019-07" db="EMBL/GenBank/DDBJ databases">
        <title>Whole genome shotgun sequence of Skermanella aerolata NBRC 106429.</title>
        <authorList>
            <person name="Hosoyama A."/>
            <person name="Uohara A."/>
            <person name="Ohji S."/>
            <person name="Ichikawa N."/>
        </authorList>
    </citation>
    <scope>NUCLEOTIDE SEQUENCE [LARGE SCALE GENOMIC DNA]</scope>
    <source>
        <strain evidence="3 4">NBRC 106429</strain>
    </source>
</reference>
<dbReference type="Gene3D" id="3.40.50.2300">
    <property type="match status" value="2"/>
</dbReference>
<gene>
    <name evidence="3" type="ORF">SAE02_09530</name>
</gene>
<keyword evidence="4" id="KW-1185">Reference proteome</keyword>
<dbReference type="EMBL" id="BJYZ01000003">
    <property type="protein sequence ID" value="GEO36805.1"/>
    <property type="molecule type" value="Genomic_DNA"/>
</dbReference>
<dbReference type="OrthoDB" id="9781639at2"/>